<organism evidence="2 3">
    <name type="scientific">Botrytis byssoidea</name>
    <dbReference type="NCBI Taxonomy" id="139641"/>
    <lineage>
        <taxon>Eukaryota</taxon>
        <taxon>Fungi</taxon>
        <taxon>Dikarya</taxon>
        <taxon>Ascomycota</taxon>
        <taxon>Pezizomycotina</taxon>
        <taxon>Leotiomycetes</taxon>
        <taxon>Helotiales</taxon>
        <taxon>Sclerotiniaceae</taxon>
        <taxon>Botrytis</taxon>
    </lineage>
</organism>
<evidence type="ECO:0000313" key="3">
    <source>
        <dbReference type="Proteomes" id="UP000710849"/>
    </source>
</evidence>
<comment type="caution">
    <text evidence="2">The sequence shown here is derived from an EMBL/GenBank/DDBJ whole genome shotgun (WGS) entry which is preliminary data.</text>
</comment>
<feature type="chain" id="PRO_5040470273" evidence="1">
    <location>
        <begin position="21"/>
        <end position="159"/>
    </location>
</feature>
<name>A0A9P5HNB5_9HELO</name>
<gene>
    <name evidence="2" type="ORF">EAE97_012001</name>
</gene>
<evidence type="ECO:0000313" key="2">
    <source>
        <dbReference type="EMBL" id="KAF7917863.1"/>
    </source>
</evidence>
<evidence type="ECO:0000256" key="1">
    <source>
        <dbReference type="SAM" id="SignalP"/>
    </source>
</evidence>
<keyword evidence="3" id="KW-1185">Reference proteome</keyword>
<feature type="signal peptide" evidence="1">
    <location>
        <begin position="1"/>
        <end position="20"/>
    </location>
</feature>
<accession>A0A9P5HNB5</accession>
<protein>
    <submittedName>
        <fullName evidence="2">Uncharacterized protein</fullName>
    </submittedName>
</protein>
<dbReference type="GeneID" id="62155588"/>
<sequence length="159" mass="17840">MHFPIIKLFAIFSFFCQAKGVRPPDISPLCNSNGCTCSLAMMWQNTSKGLPYPPARTRVFNKNCTFISKPNITQHNMGKYPINLTSPKLLSNFSIYGEDANKHSEFTYGANTEGGEHCGFQTMKYDGVYYNVYSCTFACEGPKAKWWVAPSGANRTEFT</sequence>
<dbReference type="EMBL" id="RCSW01000045">
    <property type="protein sequence ID" value="KAF7917863.1"/>
    <property type="molecule type" value="Genomic_DNA"/>
</dbReference>
<dbReference type="Proteomes" id="UP000710849">
    <property type="component" value="Unassembled WGS sequence"/>
</dbReference>
<reference evidence="2 3" key="1">
    <citation type="journal article" date="2020" name="Genome Biol. Evol.">
        <title>Comparative genomics of Sclerotiniaceae.</title>
        <authorList>
            <person name="Valero Jimenez C.A."/>
            <person name="Steentjes M."/>
            <person name="Scholten O.E."/>
            <person name="Van Kan J.A.L."/>
        </authorList>
    </citation>
    <scope>NUCLEOTIDE SEQUENCE [LARGE SCALE GENOMIC DNA]</scope>
    <source>
        <strain evidence="2 3">MUCL 94</strain>
    </source>
</reference>
<dbReference type="RefSeq" id="XP_038726686.1">
    <property type="nucleotide sequence ID" value="XM_038882515.1"/>
</dbReference>
<dbReference type="AlphaFoldDB" id="A0A9P5HNB5"/>
<proteinExistence type="predicted"/>
<keyword evidence="1" id="KW-0732">Signal</keyword>